<keyword evidence="3 7" id="KW-1133">Transmembrane helix</keyword>
<keyword evidence="4" id="KW-0560">Oxidoreductase</keyword>
<comment type="caution">
    <text evidence="9">The sequence shown here is derived from an EMBL/GenBank/DDBJ whole genome shotgun (WGS) entry which is preliminary data.</text>
</comment>
<feature type="transmembrane region" description="Helical" evidence="7">
    <location>
        <begin position="85"/>
        <end position="103"/>
    </location>
</feature>
<dbReference type="GO" id="GO:0016020">
    <property type="term" value="C:membrane"/>
    <property type="evidence" value="ECO:0007669"/>
    <property type="project" value="GOC"/>
</dbReference>
<dbReference type="GO" id="GO:0008610">
    <property type="term" value="P:lipid biosynthetic process"/>
    <property type="evidence" value="ECO:0007669"/>
    <property type="project" value="InterPro"/>
</dbReference>
<dbReference type="GO" id="GO:0050479">
    <property type="term" value="F:glyceryl-ether monooxygenase activity"/>
    <property type="evidence" value="ECO:0007669"/>
    <property type="project" value="TreeGrafter"/>
</dbReference>
<evidence type="ECO:0000313" key="9">
    <source>
        <dbReference type="EMBL" id="TGY89076.1"/>
    </source>
</evidence>
<keyword evidence="6 7" id="KW-0472">Membrane</keyword>
<evidence type="ECO:0000256" key="7">
    <source>
        <dbReference type="SAM" id="Phobius"/>
    </source>
</evidence>
<feature type="domain" description="Fatty acid hydroxylase" evidence="8">
    <location>
        <begin position="90"/>
        <end position="223"/>
    </location>
</feature>
<feature type="transmembrane region" description="Helical" evidence="7">
    <location>
        <begin position="46"/>
        <end position="79"/>
    </location>
</feature>
<accession>A0A4S2H0Q6</accession>
<keyword evidence="5" id="KW-0443">Lipid metabolism</keyword>
<dbReference type="EMBL" id="SRXW01000002">
    <property type="protein sequence ID" value="TGY89076.1"/>
    <property type="molecule type" value="Genomic_DNA"/>
</dbReference>
<dbReference type="GO" id="GO:0012505">
    <property type="term" value="C:endomembrane system"/>
    <property type="evidence" value="ECO:0007669"/>
    <property type="project" value="UniProtKB-SubCell"/>
</dbReference>
<name>A0A4S2H0Q6_9PROT</name>
<dbReference type="AlphaFoldDB" id="A0A4S2H0Q6"/>
<evidence type="ECO:0000256" key="4">
    <source>
        <dbReference type="ARBA" id="ARBA00023002"/>
    </source>
</evidence>
<evidence type="ECO:0000259" key="8">
    <source>
        <dbReference type="Pfam" id="PF04116"/>
    </source>
</evidence>
<comment type="subcellular location">
    <subcellularLocation>
        <location evidence="1">Endomembrane system</location>
        <topology evidence="1">Multi-pass membrane protein</topology>
    </subcellularLocation>
</comment>
<sequence length="294" mass="32412">MPEADAAVGALDLALIGLLVTYLALIAGERAWYALARPGEYDDANMLGSLGVIAISTVLRTAFTLLVPATVFTLAARWAVFDIGLVWWSWIAMFLAQELIWYVDHRISHRVGLFWAIHHVHHSSERLNFSTASRAFVADGMNRAILAGLLGLAGFELVQFVVLLLILDFIGIFSHSEAIGKLGWLDRHFATPANHRVHHAVNPQYIDRNYGHVLMVFDRLFGTFAPEVEPPVFGVTEPIGTDNPVRIYGAGFAWLARKIGRAQTLSDRLLCLVMPPEWEPGAAAKKNPAPLARG</sequence>
<feature type="transmembrane region" description="Helical" evidence="7">
    <location>
        <begin position="6"/>
        <end position="25"/>
    </location>
</feature>
<evidence type="ECO:0000313" key="10">
    <source>
        <dbReference type="Proteomes" id="UP000308054"/>
    </source>
</evidence>
<keyword evidence="2 7" id="KW-0812">Transmembrane</keyword>
<dbReference type="Proteomes" id="UP000308054">
    <property type="component" value="Unassembled WGS sequence"/>
</dbReference>
<dbReference type="PANTHER" id="PTHR21624:SF1">
    <property type="entry name" value="ALKYLGLYCEROL MONOOXYGENASE"/>
    <property type="match status" value="1"/>
</dbReference>
<feature type="transmembrane region" description="Helical" evidence="7">
    <location>
        <begin position="144"/>
        <end position="167"/>
    </location>
</feature>
<dbReference type="OrthoDB" id="9770329at2"/>
<dbReference type="RefSeq" id="WP_135995615.1">
    <property type="nucleotide sequence ID" value="NZ_CP071057.1"/>
</dbReference>
<evidence type="ECO:0000256" key="2">
    <source>
        <dbReference type="ARBA" id="ARBA00022692"/>
    </source>
</evidence>
<dbReference type="PANTHER" id="PTHR21624">
    <property type="entry name" value="STEROL DESATURASE-RELATED PROTEIN"/>
    <property type="match status" value="1"/>
</dbReference>
<organism evidence="9 10">
    <name type="scientific">Marinicauda algicola</name>
    <dbReference type="NCBI Taxonomy" id="2029849"/>
    <lineage>
        <taxon>Bacteria</taxon>
        <taxon>Pseudomonadati</taxon>
        <taxon>Pseudomonadota</taxon>
        <taxon>Alphaproteobacteria</taxon>
        <taxon>Maricaulales</taxon>
        <taxon>Maricaulaceae</taxon>
        <taxon>Marinicauda</taxon>
    </lineage>
</organism>
<dbReference type="Pfam" id="PF04116">
    <property type="entry name" value="FA_hydroxylase"/>
    <property type="match status" value="1"/>
</dbReference>
<reference evidence="9 10" key="1">
    <citation type="journal article" date="2017" name="Int. J. Syst. Evol. Microbiol.">
        <title>Marinicauda algicola sp. nov., isolated from a marine red alga Rhodosorus marinus.</title>
        <authorList>
            <person name="Jeong S.E."/>
            <person name="Jeon S.H."/>
            <person name="Chun B.H."/>
            <person name="Kim D.W."/>
            <person name="Jeon C.O."/>
        </authorList>
    </citation>
    <scope>NUCLEOTIDE SEQUENCE [LARGE SCALE GENOMIC DNA]</scope>
    <source>
        <strain evidence="9 10">JCM 31718</strain>
    </source>
</reference>
<keyword evidence="10" id="KW-1185">Reference proteome</keyword>
<evidence type="ECO:0000256" key="3">
    <source>
        <dbReference type="ARBA" id="ARBA00022989"/>
    </source>
</evidence>
<proteinExistence type="predicted"/>
<gene>
    <name evidence="9" type="ORF">E5163_08080</name>
</gene>
<dbReference type="GO" id="GO:0005506">
    <property type="term" value="F:iron ion binding"/>
    <property type="evidence" value="ECO:0007669"/>
    <property type="project" value="InterPro"/>
</dbReference>
<dbReference type="InterPro" id="IPR051689">
    <property type="entry name" value="Sterol_desaturase/TMEM195"/>
</dbReference>
<dbReference type="InterPro" id="IPR006694">
    <property type="entry name" value="Fatty_acid_hydroxylase"/>
</dbReference>
<protein>
    <submittedName>
        <fullName evidence="9">Sterol desaturase family protein</fullName>
    </submittedName>
</protein>
<evidence type="ECO:0000256" key="6">
    <source>
        <dbReference type="ARBA" id="ARBA00023136"/>
    </source>
</evidence>
<dbReference type="GO" id="GO:0006643">
    <property type="term" value="P:membrane lipid metabolic process"/>
    <property type="evidence" value="ECO:0007669"/>
    <property type="project" value="TreeGrafter"/>
</dbReference>
<evidence type="ECO:0000256" key="5">
    <source>
        <dbReference type="ARBA" id="ARBA00023098"/>
    </source>
</evidence>
<evidence type="ECO:0000256" key="1">
    <source>
        <dbReference type="ARBA" id="ARBA00004127"/>
    </source>
</evidence>